<name>A0A5J5LFI7_HALHI</name>
<comment type="caution">
    <text evidence="2">The sequence shown here is derived from an EMBL/GenBank/DDBJ whole genome shotgun (WGS) entry which is preliminary data.</text>
</comment>
<dbReference type="AlphaFoldDB" id="A0A5J5LFI7"/>
<dbReference type="RefSeq" id="WP_151104256.1">
    <property type="nucleotide sequence ID" value="NZ_RQWK01000003.1"/>
</dbReference>
<evidence type="ECO:0000313" key="3">
    <source>
        <dbReference type="Proteomes" id="UP000326244"/>
    </source>
</evidence>
<proteinExistence type="predicted"/>
<protein>
    <submittedName>
        <fullName evidence="2">Uncharacterized protein</fullName>
    </submittedName>
</protein>
<dbReference type="EMBL" id="RQWK01000003">
    <property type="protein sequence ID" value="KAA9404705.1"/>
    <property type="molecule type" value="Genomic_DNA"/>
</dbReference>
<evidence type="ECO:0000313" key="2">
    <source>
        <dbReference type="EMBL" id="KAA9404705.1"/>
    </source>
</evidence>
<organism evidence="2 3">
    <name type="scientific">Haloarcula hispanica</name>
    <dbReference type="NCBI Taxonomy" id="51589"/>
    <lineage>
        <taxon>Archaea</taxon>
        <taxon>Methanobacteriati</taxon>
        <taxon>Methanobacteriota</taxon>
        <taxon>Stenosarchaea group</taxon>
        <taxon>Halobacteria</taxon>
        <taxon>Halobacteriales</taxon>
        <taxon>Haloarculaceae</taxon>
        <taxon>Haloarcula</taxon>
    </lineage>
</organism>
<evidence type="ECO:0000256" key="1">
    <source>
        <dbReference type="SAM" id="MobiDB-lite"/>
    </source>
</evidence>
<feature type="region of interest" description="Disordered" evidence="1">
    <location>
        <begin position="94"/>
        <end position="118"/>
    </location>
</feature>
<reference evidence="2 3" key="1">
    <citation type="submission" date="2018-11" db="EMBL/GenBank/DDBJ databases">
        <title>Genomic analysis of Haloarcula hispanica CBA1121.</title>
        <authorList>
            <person name="Kim Y.B."/>
            <person name="Roh S.W."/>
        </authorList>
    </citation>
    <scope>NUCLEOTIDE SEQUENCE [LARGE SCALE GENOMIC DNA]</scope>
    <source>
        <strain evidence="2 3">CBA1121</strain>
    </source>
</reference>
<gene>
    <name evidence="2" type="ORF">EGO51_18550</name>
</gene>
<dbReference type="Proteomes" id="UP000326244">
    <property type="component" value="Unassembled WGS sequence"/>
</dbReference>
<accession>A0A5J5LFI7</accession>
<sequence>MGQSLAAEVLKSGAAKTVGTVVGGAVGGLPGALVGGAAGWATQKGVERYGGGLAKRIPDGVRTRFTDTVDTVTTKADMWASDVKIGYDAVTGGVQSGDQSGGTGGGVESVDNTHDKYS</sequence>